<evidence type="ECO:0008006" key="3">
    <source>
        <dbReference type="Google" id="ProtNLM"/>
    </source>
</evidence>
<protein>
    <recommendedName>
        <fullName evidence="3">Reverse transcriptase zinc-binding domain-containing protein</fullName>
    </recommendedName>
</protein>
<organism evidence="1 2">
    <name type="scientific">Gossypium stocksii</name>
    <dbReference type="NCBI Taxonomy" id="47602"/>
    <lineage>
        <taxon>Eukaryota</taxon>
        <taxon>Viridiplantae</taxon>
        <taxon>Streptophyta</taxon>
        <taxon>Embryophyta</taxon>
        <taxon>Tracheophyta</taxon>
        <taxon>Spermatophyta</taxon>
        <taxon>Magnoliopsida</taxon>
        <taxon>eudicotyledons</taxon>
        <taxon>Gunneridae</taxon>
        <taxon>Pentapetalae</taxon>
        <taxon>rosids</taxon>
        <taxon>malvids</taxon>
        <taxon>Malvales</taxon>
        <taxon>Malvaceae</taxon>
        <taxon>Malvoideae</taxon>
        <taxon>Gossypium</taxon>
    </lineage>
</organism>
<accession>A0A9D3WIK7</accession>
<dbReference type="PANTHER" id="PTHR33116:SF86">
    <property type="entry name" value="REVERSE TRANSCRIPTASE DOMAIN-CONTAINING PROTEIN"/>
    <property type="match status" value="1"/>
</dbReference>
<gene>
    <name evidence="1" type="ORF">J1N35_000692</name>
</gene>
<dbReference type="PANTHER" id="PTHR33116">
    <property type="entry name" value="REVERSE TRANSCRIPTASE ZINC-BINDING DOMAIN-CONTAINING PROTEIN-RELATED-RELATED"/>
    <property type="match status" value="1"/>
</dbReference>
<dbReference type="OrthoDB" id="1001780at2759"/>
<dbReference type="EMBL" id="JAIQCV010000001">
    <property type="protein sequence ID" value="KAH1129314.1"/>
    <property type="molecule type" value="Genomic_DNA"/>
</dbReference>
<dbReference type="Proteomes" id="UP000828251">
    <property type="component" value="Unassembled WGS sequence"/>
</dbReference>
<evidence type="ECO:0000313" key="1">
    <source>
        <dbReference type="EMBL" id="KAH1129314.1"/>
    </source>
</evidence>
<evidence type="ECO:0000313" key="2">
    <source>
        <dbReference type="Proteomes" id="UP000828251"/>
    </source>
</evidence>
<name>A0A9D3WIK7_9ROSI</name>
<reference evidence="1 2" key="1">
    <citation type="journal article" date="2021" name="Plant Biotechnol. J.">
        <title>Multi-omics assisted identification of the key and species-specific regulatory components of drought-tolerant mechanisms in Gossypium stocksii.</title>
        <authorList>
            <person name="Yu D."/>
            <person name="Ke L."/>
            <person name="Zhang D."/>
            <person name="Wu Y."/>
            <person name="Sun Y."/>
            <person name="Mei J."/>
            <person name="Sun J."/>
            <person name="Sun Y."/>
        </authorList>
    </citation>
    <scope>NUCLEOTIDE SEQUENCE [LARGE SCALE GENOMIC DNA]</scope>
    <source>
        <strain evidence="2">cv. E1</strain>
        <tissue evidence="1">Leaf</tissue>
    </source>
</reference>
<keyword evidence="2" id="KW-1185">Reference proteome</keyword>
<dbReference type="AlphaFoldDB" id="A0A9D3WIK7"/>
<sequence>MNKFWWRNSNTNKGIHWCRWSDLCIPKSKGGLGFRELSKFNLDLLAKQGWKLIMNPNCLFARVMKAKYYPKGDFMSSGLESYPSFTWRSVWGARQLLMEGMGWRIGNVESVNIWNDKWLPRPGIGSIMCQNIDIRYSKVANLINKETNTWKHEVLNTLYGKEQVKAIVSIPLVSSSMPDVPVWRGDNT</sequence>
<comment type="caution">
    <text evidence="1">The sequence shown here is derived from an EMBL/GenBank/DDBJ whole genome shotgun (WGS) entry which is preliminary data.</text>
</comment>
<proteinExistence type="predicted"/>